<keyword evidence="1" id="KW-0812">Transmembrane</keyword>
<keyword evidence="3" id="KW-1185">Reference proteome</keyword>
<dbReference type="InterPro" id="IPR025407">
    <property type="entry name" value="DUF4133"/>
</dbReference>
<dbReference type="EMBL" id="JACOIJ010000022">
    <property type="protein sequence ID" value="MBD1430198.1"/>
    <property type="molecule type" value="Genomic_DNA"/>
</dbReference>
<comment type="caution">
    <text evidence="2">The sequence shown here is derived from an EMBL/GenBank/DDBJ whole genome shotgun (WGS) entry which is preliminary data.</text>
</comment>
<evidence type="ECO:0000313" key="2">
    <source>
        <dbReference type="EMBL" id="MBD1430198.1"/>
    </source>
</evidence>
<dbReference type="Pfam" id="PF13571">
    <property type="entry name" value="DUF4133"/>
    <property type="match status" value="1"/>
</dbReference>
<evidence type="ECO:0000313" key="3">
    <source>
        <dbReference type="Proteomes" id="UP000651271"/>
    </source>
</evidence>
<feature type="transmembrane region" description="Helical" evidence="1">
    <location>
        <begin position="50"/>
        <end position="69"/>
    </location>
</feature>
<accession>A0ABR7YG48</accession>
<keyword evidence="1" id="KW-0472">Membrane</keyword>
<protein>
    <submittedName>
        <fullName evidence="2">DUF4133 domain-containing protein</fullName>
    </submittedName>
</protein>
<proteinExistence type="predicted"/>
<gene>
    <name evidence="2" type="ORF">H8B04_11580</name>
</gene>
<name>A0ABR7YG48_9SPHI</name>
<reference evidence="2 3" key="1">
    <citation type="submission" date="2020-08" db="EMBL/GenBank/DDBJ databases">
        <title>Sphingobacterium sp. DN04309 isolated from aquaculture water.</title>
        <authorList>
            <person name="Zhang M."/>
        </authorList>
    </citation>
    <scope>NUCLEOTIDE SEQUENCE [LARGE SCALE GENOMIC DNA]</scope>
    <source>
        <strain evidence="2 3">DN04309</strain>
    </source>
</reference>
<keyword evidence="1" id="KW-1133">Transmembrane helix</keyword>
<evidence type="ECO:0000256" key="1">
    <source>
        <dbReference type="SAM" id="Phobius"/>
    </source>
</evidence>
<dbReference type="Proteomes" id="UP000651271">
    <property type="component" value="Unassembled WGS sequence"/>
</dbReference>
<organism evidence="2 3">
    <name type="scientific">Sphingobacterium litopenaei</name>
    <dbReference type="NCBI Taxonomy" id="2763500"/>
    <lineage>
        <taxon>Bacteria</taxon>
        <taxon>Pseudomonadati</taxon>
        <taxon>Bacteroidota</taxon>
        <taxon>Sphingobacteriia</taxon>
        <taxon>Sphingobacteriales</taxon>
        <taxon>Sphingobacteriaceae</taxon>
        <taxon>Sphingobacterium</taxon>
    </lineage>
</organism>
<feature type="transmembrane region" description="Helical" evidence="1">
    <location>
        <begin position="25"/>
        <end position="44"/>
    </location>
</feature>
<sequence>MTPKSYPIYKGLQKPLTYKGFKGKYIYWALGSLILGLLVGAVAAALTNMIIAGLSALASMGSCIAFILYKQNKGLYNRNIYSGIFVHQTKLSIYYEKRKQEPI</sequence>
<dbReference type="RefSeq" id="WP_190302454.1">
    <property type="nucleotide sequence ID" value="NZ_JACOIJ010000022.1"/>
</dbReference>